<protein>
    <submittedName>
        <fullName evidence="1">Uncharacterized protein</fullName>
    </submittedName>
</protein>
<proteinExistence type="predicted"/>
<evidence type="ECO:0000313" key="2">
    <source>
        <dbReference type="Proteomes" id="UP000005636"/>
    </source>
</evidence>
<organism evidence="1 2">
    <name type="scientific">Geobacillus thermoleovorans CCB_US3_UF5</name>
    <dbReference type="NCBI Taxonomy" id="1111068"/>
    <lineage>
        <taxon>Bacteria</taxon>
        <taxon>Bacillati</taxon>
        <taxon>Bacillota</taxon>
        <taxon>Bacilli</taxon>
        <taxon>Bacillales</taxon>
        <taxon>Anoxybacillaceae</taxon>
        <taxon>Geobacillus</taxon>
        <taxon>Geobacillus thermoleovorans group</taxon>
    </lineage>
</organism>
<keyword evidence="2" id="KW-1185">Reference proteome</keyword>
<reference evidence="1 2" key="1">
    <citation type="submission" date="2011-11" db="EMBL/GenBank/DDBJ databases">
        <title>Complete genome sequence of thermophilic Geobacillus thermoleovorans CCB_US3_UF5.</title>
        <authorList>
            <person name="Muhd Sakaff M.K.L."/>
            <person name="Abdul Rahman A.Y."/>
            <person name="Saito J.A."/>
            <person name="Hou S."/>
            <person name="Alam M."/>
        </authorList>
    </citation>
    <scope>NUCLEOTIDE SEQUENCE [LARGE SCALE GENOMIC DNA]</scope>
    <source>
        <strain evidence="1 2">CCB_US3_UF5</strain>
    </source>
</reference>
<dbReference type="Proteomes" id="UP000005636">
    <property type="component" value="Chromosome"/>
</dbReference>
<gene>
    <name evidence="1" type="ORF">GTCCBUS3UF5_21060</name>
</gene>
<accession>A0ABN4A4G6</accession>
<dbReference type="EMBL" id="CP003125">
    <property type="protein sequence ID" value="AEV19414.1"/>
    <property type="molecule type" value="Genomic_DNA"/>
</dbReference>
<name>A0ABN4A4G6_GEOTH</name>
<evidence type="ECO:0000313" key="1">
    <source>
        <dbReference type="EMBL" id="AEV19414.1"/>
    </source>
</evidence>
<sequence>MSLVQYNEQVEAMEMEWQEVRSLYPNQFVKLQVLKSHLEGDQEIIEEVAVIGTVSDKDATRELLQSKGNQLVYHTSHKEIVLKVRGAIGLRGKFHYAD</sequence>